<keyword evidence="1" id="KW-0812">Transmembrane</keyword>
<feature type="transmembrane region" description="Helical" evidence="1">
    <location>
        <begin position="234"/>
        <end position="257"/>
    </location>
</feature>
<feature type="transmembrane region" description="Helical" evidence="1">
    <location>
        <begin position="330"/>
        <end position="353"/>
    </location>
</feature>
<keyword evidence="3" id="KW-1185">Reference proteome</keyword>
<feature type="transmembrane region" description="Helical" evidence="1">
    <location>
        <begin position="195"/>
        <end position="222"/>
    </location>
</feature>
<evidence type="ECO:0000313" key="2">
    <source>
        <dbReference type="EMBL" id="MVX61447.1"/>
    </source>
</evidence>
<accession>A0A6N8JQM9</accession>
<dbReference type="Proteomes" id="UP000463388">
    <property type="component" value="Unassembled WGS sequence"/>
</dbReference>
<keyword evidence="1" id="KW-1133">Transmembrane helix</keyword>
<feature type="transmembrane region" description="Helical" evidence="1">
    <location>
        <begin position="264"/>
        <end position="294"/>
    </location>
</feature>
<keyword evidence="1" id="KW-0472">Membrane</keyword>
<dbReference type="RefSeq" id="WP_160346628.1">
    <property type="nucleotide sequence ID" value="NZ_WSRR01000021.1"/>
</dbReference>
<reference evidence="2 3" key="1">
    <citation type="submission" date="2019-12" db="EMBL/GenBank/DDBJ databases">
        <title>Microbes associate with the intestines of laboratory mice.</title>
        <authorList>
            <person name="Navarre W."/>
            <person name="Wong E."/>
        </authorList>
    </citation>
    <scope>NUCLEOTIDE SEQUENCE [LARGE SCALE GENOMIC DNA]</scope>
    <source>
        <strain evidence="2 3">NM66_B29</strain>
    </source>
</reference>
<dbReference type="EMBL" id="WSRR01000021">
    <property type="protein sequence ID" value="MVX61447.1"/>
    <property type="molecule type" value="Genomic_DNA"/>
</dbReference>
<evidence type="ECO:0000256" key="1">
    <source>
        <dbReference type="SAM" id="Phobius"/>
    </source>
</evidence>
<dbReference type="AlphaFoldDB" id="A0A6N8JQM9"/>
<feature type="transmembrane region" description="Helical" evidence="1">
    <location>
        <begin position="18"/>
        <end position="39"/>
    </location>
</feature>
<comment type="caution">
    <text evidence="2">The sequence shown here is derived from an EMBL/GenBank/DDBJ whole genome shotgun (WGS) entry which is preliminary data.</text>
</comment>
<sequence>MFNLLKSDMYRLVHGKMLWVVTAIVVAASVLVVAMMHAVSSPEFLSMTASAVDMTVATCEDEGARGAASGDEAEGPAAAAASVAAAAEAVEDVAENAAEAEEGAASGSASAELWASVAEDPQALSEADFEGVSREMRTFATPADMLGDSVVSGGMLTLIVALVAALFCAQDFTTRFARNLVMDRRGRVRYYGEKIVLVGVLAAFFLAVVSLTSVASFAVAGFTYEAANSLTDLLAFFGLTWLVIFAYGCSAAVIVWISRSAGAGVAWAIVVCSGFLGAAVGQVLLSLAVIAPWFGALEPWLLSSCVQDLGTFAGALLGTPAAAPLTMVPVAVQVLIVGVVWAAACIALALTALRQRDM</sequence>
<name>A0A6N8JQM9_9ACTN</name>
<feature type="transmembrane region" description="Helical" evidence="1">
    <location>
        <begin position="155"/>
        <end position="174"/>
    </location>
</feature>
<gene>
    <name evidence="2" type="ORF">GKZ27_08270</name>
</gene>
<organism evidence="2 3">
    <name type="scientific">Adlercreutzia mucosicola</name>
    <dbReference type="NCBI Taxonomy" id="580026"/>
    <lineage>
        <taxon>Bacteria</taxon>
        <taxon>Bacillati</taxon>
        <taxon>Actinomycetota</taxon>
        <taxon>Coriobacteriia</taxon>
        <taxon>Eggerthellales</taxon>
        <taxon>Eggerthellaceae</taxon>
        <taxon>Adlercreutzia</taxon>
    </lineage>
</organism>
<evidence type="ECO:0000313" key="3">
    <source>
        <dbReference type="Proteomes" id="UP000463388"/>
    </source>
</evidence>
<protein>
    <submittedName>
        <fullName evidence="2">Uncharacterized protein</fullName>
    </submittedName>
</protein>
<proteinExistence type="predicted"/>
<dbReference type="OrthoDB" id="3231220at2"/>